<gene>
    <name evidence="9" type="ORF">AYL99_07529</name>
</gene>
<name>A0A178ZF75_9EURO</name>
<dbReference type="GO" id="GO:0051301">
    <property type="term" value="P:cell division"/>
    <property type="evidence" value="ECO:0007669"/>
    <property type="project" value="UniProtKB-KW"/>
</dbReference>
<dbReference type="Pfam" id="PF26557">
    <property type="entry name" value="Cullin_AB"/>
    <property type="match status" value="1"/>
</dbReference>
<dbReference type="InterPro" id="IPR059120">
    <property type="entry name" value="Cullin-like_AB"/>
</dbReference>
<protein>
    <recommendedName>
        <fullName evidence="1">Anaphase-promoting complex subunit 2</fullName>
    </recommendedName>
</protein>
<dbReference type="Gene3D" id="1.10.10.10">
    <property type="entry name" value="Winged helix-like DNA-binding domain superfamily/Winged helix DNA-binding domain"/>
    <property type="match status" value="1"/>
</dbReference>
<dbReference type="SUPFAM" id="SSF75632">
    <property type="entry name" value="Cullin homology domain"/>
    <property type="match status" value="1"/>
</dbReference>
<evidence type="ECO:0000259" key="8">
    <source>
        <dbReference type="PROSITE" id="PS50069"/>
    </source>
</evidence>
<dbReference type="AlphaFoldDB" id="A0A178ZF75"/>
<dbReference type="InterPro" id="IPR014786">
    <property type="entry name" value="ANAPC2_C"/>
</dbReference>
<evidence type="ECO:0000256" key="1">
    <source>
        <dbReference type="ARBA" id="ARBA00016068"/>
    </source>
</evidence>
<keyword evidence="10" id="KW-1185">Reference proteome</keyword>
<feature type="coiled-coil region" evidence="7">
    <location>
        <begin position="639"/>
        <end position="666"/>
    </location>
</feature>
<comment type="caution">
    <text evidence="9">The sequence shown here is derived from an EMBL/GenBank/DDBJ whole genome shotgun (WGS) entry which is preliminary data.</text>
</comment>
<keyword evidence="4" id="KW-0833">Ubl conjugation pathway</keyword>
<accession>A0A178ZF75</accession>
<reference evidence="9 10" key="1">
    <citation type="submission" date="2016-04" db="EMBL/GenBank/DDBJ databases">
        <title>Draft genome of Fonsecaea erecta CBS 125763.</title>
        <authorList>
            <person name="Weiss V.A."/>
            <person name="Vicente V.A."/>
            <person name="Raittz R.T."/>
            <person name="Moreno L.F."/>
            <person name="De Souza E.M."/>
            <person name="Pedrosa F.O."/>
            <person name="Steffens M.B."/>
            <person name="Faoro H."/>
            <person name="Tadra-Sfeir M.Z."/>
            <person name="Najafzadeh M.J."/>
            <person name="Felipe M.S."/>
            <person name="Teixeira M."/>
            <person name="Sun J."/>
            <person name="Xi L."/>
            <person name="Gomes R."/>
            <person name="De Azevedo C.M."/>
            <person name="Salgado C.G."/>
            <person name="Da Silva M.B."/>
            <person name="Nascimento M.F."/>
            <person name="Queiroz-Telles F."/>
            <person name="Attili D.S."/>
            <person name="Gorbushina A."/>
        </authorList>
    </citation>
    <scope>NUCLEOTIDE SEQUENCE [LARGE SCALE GENOMIC DNA]</scope>
    <source>
        <strain evidence="9 10">CBS 125763</strain>
    </source>
</reference>
<dbReference type="OrthoDB" id="5581181at2759"/>
<keyword evidence="2" id="KW-0132">Cell division</keyword>
<dbReference type="GO" id="GO:0007091">
    <property type="term" value="P:metaphase/anaphase transition of mitotic cell cycle"/>
    <property type="evidence" value="ECO:0007669"/>
    <property type="project" value="TreeGrafter"/>
</dbReference>
<evidence type="ECO:0000256" key="7">
    <source>
        <dbReference type="SAM" id="Coils"/>
    </source>
</evidence>
<dbReference type="Gene3D" id="3.30.230.130">
    <property type="entry name" value="Cullin, Chain C, Domain 2"/>
    <property type="match status" value="1"/>
</dbReference>
<feature type="domain" description="Cullin family profile" evidence="8">
    <location>
        <begin position="383"/>
        <end position="592"/>
    </location>
</feature>
<sequence>MSTSIMPTSRTVDGVFASVFPPSVVKPPKNRRRFAPRTLATIPEIQTSLHQHLRVLLGIGDETFVYGQEQWVSNAGFPFHSHLDSCPPLDELRKPTATDHATQISREAQSPIWTMLAGWGATVGAETVVKLLASVLNELMTEFVTWSYAGIYRQELHLHLEFWVEHLFSRIARKVLVCLDEKLESQTLPETEVRKWMDMATARLGALRVDELFDVIVEWDATAPAIEDLRHFTTNPMTRGYLAHNFANVLQARLLHPGASTIEILQFYISIIRSFRILDPRGVLLDRVIRRLRRYVRERDDTAKVIVGGLLADVSPDEEGRPPPSDPTVLTELARELTSHTARDNGPDDGEFDWNNMEWIPDPIDAAPDYSKSNKPTDVIGSFVTLFETKDVFVKELQAGMAERLLKNKAHFHEEVGMLEHLKIRFGDSGLLVCEVMLRDVVDSKKVDKVIRRELEMQQAKTGRDPTDGDDGVQIHARILSRLFWPAMPDQSFNVPPAVMEEQRKYEQGFKALKQLRKLTWINSIGQVEVDLELEDRTYHEEVFPWQATVIYAFHDEGVGSAGQPVRKTVTELASELAMSQALVRSACMFWASKRVLTEASPNTFAVLEKLPSGADAADDTPMGEAGASANHRSNRNFAAAQAAALAAATREAEEAERKQKMAMYQRFIVSMLTNQGGMPLARISMMLSIVVPGGFPYSNEELKEFLASMVKEDALEVGNAGIYRAKT</sequence>
<dbReference type="FunFam" id="1.20.1310.10:FF:000033">
    <property type="entry name" value="Anaphase-promoting complex subunit ApcB"/>
    <property type="match status" value="1"/>
</dbReference>
<evidence type="ECO:0000256" key="2">
    <source>
        <dbReference type="ARBA" id="ARBA00022618"/>
    </source>
</evidence>
<dbReference type="PANTHER" id="PTHR45957">
    <property type="entry name" value="ANAPHASE-PROMOTING COMPLEX SUBUNIT 2"/>
    <property type="match status" value="1"/>
</dbReference>
<evidence type="ECO:0000256" key="6">
    <source>
        <dbReference type="PROSITE-ProRule" id="PRU00330"/>
    </source>
</evidence>
<evidence type="ECO:0000256" key="5">
    <source>
        <dbReference type="ARBA" id="ARBA00023306"/>
    </source>
</evidence>
<dbReference type="InterPro" id="IPR036390">
    <property type="entry name" value="WH_DNA-bd_sf"/>
</dbReference>
<evidence type="ECO:0000256" key="3">
    <source>
        <dbReference type="ARBA" id="ARBA00022776"/>
    </source>
</evidence>
<dbReference type="GO" id="GO:0031625">
    <property type="term" value="F:ubiquitin protein ligase binding"/>
    <property type="evidence" value="ECO:0007669"/>
    <property type="project" value="InterPro"/>
</dbReference>
<dbReference type="STRING" id="1367422.A0A178ZF75"/>
<keyword evidence="5" id="KW-0131">Cell cycle</keyword>
<dbReference type="InterPro" id="IPR044554">
    <property type="entry name" value="ANAPC2"/>
</dbReference>
<dbReference type="GO" id="GO:0070979">
    <property type="term" value="P:protein K11-linked ubiquitination"/>
    <property type="evidence" value="ECO:0007669"/>
    <property type="project" value="TreeGrafter"/>
</dbReference>
<evidence type="ECO:0000256" key="4">
    <source>
        <dbReference type="ARBA" id="ARBA00022786"/>
    </source>
</evidence>
<dbReference type="EMBL" id="LVYI01000006">
    <property type="protein sequence ID" value="OAP58439.1"/>
    <property type="molecule type" value="Genomic_DNA"/>
</dbReference>
<dbReference type="InterPro" id="IPR036388">
    <property type="entry name" value="WH-like_DNA-bd_sf"/>
</dbReference>
<dbReference type="RefSeq" id="XP_018691806.1">
    <property type="nucleotide sequence ID" value="XM_018839038.1"/>
</dbReference>
<dbReference type="Pfam" id="PF08672">
    <property type="entry name" value="ANAPC2"/>
    <property type="match status" value="1"/>
</dbReference>
<comment type="similarity">
    <text evidence="6">Belongs to the cullin family.</text>
</comment>
<dbReference type="InterPro" id="IPR057975">
    <property type="entry name" value="TPR_ANAPC2"/>
</dbReference>
<proteinExistence type="inferred from homology"/>
<keyword evidence="7" id="KW-0175">Coiled coil</keyword>
<evidence type="ECO:0000313" key="10">
    <source>
        <dbReference type="Proteomes" id="UP000078343"/>
    </source>
</evidence>
<dbReference type="Gene3D" id="1.20.1310.10">
    <property type="entry name" value="Cullin Repeats"/>
    <property type="match status" value="1"/>
</dbReference>
<dbReference type="SMART" id="SM01013">
    <property type="entry name" value="APC2"/>
    <property type="match status" value="1"/>
</dbReference>
<dbReference type="InterPro" id="IPR036317">
    <property type="entry name" value="Cullin_homology_sf"/>
</dbReference>
<dbReference type="PROSITE" id="PS50069">
    <property type="entry name" value="CULLIN_2"/>
    <property type="match status" value="1"/>
</dbReference>
<dbReference type="GeneID" id="30011697"/>
<dbReference type="Proteomes" id="UP000078343">
    <property type="component" value="Unassembled WGS sequence"/>
</dbReference>
<dbReference type="GO" id="GO:0005680">
    <property type="term" value="C:anaphase-promoting complex"/>
    <property type="evidence" value="ECO:0007669"/>
    <property type="project" value="TreeGrafter"/>
</dbReference>
<dbReference type="GO" id="GO:0006511">
    <property type="term" value="P:ubiquitin-dependent protein catabolic process"/>
    <property type="evidence" value="ECO:0007669"/>
    <property type="project" value="InterPro"/>
</dbReference>
<dbReference type="SUPFAM" id="SSF46785">
    <property type="entry name" value="Winged helix' DNA-binding domain"/>
    <property type="match status" value="1"/>
</dbReference>
<organism evidence="9 10">
    <name type="scientific">Fonsecaea erecta</name>
    <dbReference type="NCBI Taxonomy" id="1367422"/>
    <lineage>
        <taxon>Eukaryota</taxon>
        <taxon>Fungi</taxon>
        <taxon>Dikarya</taxon>
        <taxon>Ascomycota</taxon>
        <taxon>Pezizomycotina</taxon>
        <taxon>Eurotiomycetes</taxon>
        <taxon>Chaetothyriomycetidae</taxon>
        <taxon>Chaetothyriales</taxon>
        <taxon>Herpotrichiellaceae</taxon>
        <taxon>Fonsecaea</taxon>
    </lineage>
</organism>
<dbReference type="PANTHER" id="PTHR45957:SF1">
    <property type="entry name" value="ANAPHASE-PROMOTING COMPLEX SUBUNIT 2"/>
    <property type="match status" value="1"/>
</dbReference>
<dbReference type="InterPro" id="IPR016158">
    <property type="entry name" value="Cullin_homology"/>
</dbReference>
<dbReference type="Pfam" id="PF25773">
    <property type="entry name" value="TPR_ANAPC2"/>
    <property type="match status" value="1"/>
</dbReference>
<evidence type="ECO:0000313" key="9">
    <source>
        <dbReference type="EMBL" id="OAP58439.1"/>
    </source>
</evidence>
<dbReference type="SMART" id="SM00182">
    <property type="entry name" value="CULLIN"/>
    <property type="match status" value="1"/>
</dbReference>
<keyword evidence="3" id="KW-0498">Mitosis</keyword>